<organism evidence="2 3">
    <name type="scientific">Paractinoplanes toevensis</name>
    <dbReference type="NCBI Taxonomy" id="571911"/>
    <lineage>
        <taxon>Bacteria</taxon>
        <taxon>Bacillati</taxon>
        <taxon>Actinomycetota</taxon>
        <taxon>Actinomycetes</taxon>
        <taxon>Micromonosporales</taxon>
        <taxon>Micromonosporaceae</taxon>
        <taxon>Paractinoplanes</taxon>
    </lineage>
</organism>
<feature type="transmembrane region" description="Helical" evidence="1">
    <location>
        <begin position="144"/>
        <end position="170"/>
    </location>
</feature>
<accession>A0A919W840</accession>
<keyword evidence="1" id="KW-1133">Transmembrane helix</keyword>
<reference evidence="2 3" key="1">
    <citation type="submission" date="2021-03" db="EMBL/GenBank/DDBJ databases">
        <title>Whole genome shotgun sequence of Actinoplanes toevensis NBRC 105298.</title>
        <authorList>
            <person name="Komaki H."/>
            <person name="Tamura T."/>
        </authorList>
    </citation>
    <scope>NUCLEOTIDE SEQUENCE [LARGE SCALE GENOMIC DNA]</scope>
    <source>
        <strain evidence="2 3">NBRC 105298</strain>
    </source>
</reference>
<name>A0A919W840_9ACTN</name>
<evidence type="ECO:0008006" key="4">
    <source>
        <dbReference type="Google" id="ProtNLM"/>
    </source>
</evidence>
<evidence type="ECO:0000313" key="2">
    <source>
        <dbReference type="EMBL" id="GIM91866.1"/>
    </source>
</evidence>
<dbReference type="AlphaFoldDB" id="A0A919W840"/>
<gene>
    <name evidence="2" type="ORF">Ato02nite_036590</name>
</gene>
<sequence length="247" mass="24364">MTRTLARTATAELIKLGGLPAARGAVAGTVAAGALLAAALASSAPAGPDAGRVVTQAVPLLQAGPILIGILTAASEYAGRQIATTLAATPNRLRLLAGKAVAYLLVAAATSVATIGAGLAAAWLTRAVRGDGPARELDGWAAAGGGWAAAGAVVYLVLIGLLALGLAVLLRSLVPSLAGMLALVLVVSPLLSGFTEHARWLPDRAGSLLYRPGADPVLGPATGAAVLLIWTALITSVAAAAFHSRDA</sequence>
<keyword evidence="1" id="KW-0812">Transmembrane</keyword>
<dbReference type="RefSeq" id="WP_213007763.1">
    <property type="nucleotide sequence ID" value="NZ_BOQN01000050.1"/>
</dbReference>
<dbReference type="EMBL" id="BOQN01000050">
    <property type="protein sequence ID" value="GIM91866.1"/>
    <property type="molecule type" value="Genomic_DNA"/>
</dbReference>
<feature type="transmembrane region" description="Helical" evidence="1">
    <location>
        <begin position="21"/>
        <end position="40"/>
    </location>
</feature>
<comment type="caution">
    <text evidence="2">The sequence shown here is derived from an EMBL/GenBank/DDBJ whole genome shotgun (WGS) entry which is preliminary data.</text>
</comment>
<keyword evidence="1" id="KW-0472">Membrane</keyword>
<dbReference type="Proteomes" id="UP000677082">
    <property type="component" value="Unassembled WGS sequence"/>
</dbReference>
<feature type="transmembrane region" description="Helical" evidence="1">
    <location>
        <begin position="60"/>
        <end position="79"/>
    </location>
</feature>
<evidence type="ECO:0000313" key="3">
    <source>
        <dbReference type="Proteomes" id="UP000677082"/>
    </source>
</evidence>
<keyword evidence="3" id="KW-1185">Reference proteome</keyword>
<feature type="transmembrane region" description="Helical" evidence="1">
    <location>
        <begin position="177"/>
        <end position="197"/>
    </location>
</feature>
<evidence type="ECO:0000256" key="1">
    <source>
        <dbReference type="SAM" id="Phobius"/>
    </source>
</evidence>
<protein>
    <recommendedName>
        <fullName evidence="4">ABC transporter permease</fullName>
    </recommendedName>
</protein>
<feature type="transmembrane region" description="Helical" evidence="1">
    <location>
        <begin position="100"/>
        <end position="124"/>
    </location>
</feature>
<feature type="transmembrane region" description="Helical" evidence="1">
    <location>
        <begin position="217"/>
        <end position="242"/>
    </location>
</feature>
<proteinExistence type="predicted"/>